<dbReference type="Pfam" id="PF00950">
    <property type="entry name" value="ABC-3"/>
    <property type="match status" value="1"/>
</dbReference>
<protein>
    <submittedName>
        <fullName evidence="3">Metal ABC transporter permease</fullName>
    </submittedName>
</protein>
<feature type="transmembrane region" description="Helical" evidence="2">
    <location>
        <begin position="20"/>
        <end position="39"/>
    </location>
</feature>
<organism evidence="3 4">
    <name type="scientific">Marinomonas vulgaris</name>
    <dbReference type="NCBI Taxonomy" id="2823372"/>
    <lineage>
        <taxon>Bacteria</taxon>
        <taxon>Pseudomonadati</taxon>
        <taxon>Pseudomonadota</taxon>
        <taxon>Gammaproteobacteria</taxon>
        <taxon>Oceanospirillales</taxon>
        <taxon>Oceanospirillaceae</taxon>
        <taxon>Marinomonas</taxon>
    </lineage>
</organism>
<keyword evidence="2" id="KW-1133">Transmembrane helix</keyword>
<evidence type="ECO:0000313" key="3">
    <source>
        <dbReference type="EMBL" id="MBR7890275.1"/>
    </source>
</evidence>
<comment type="similarity">
    <text evidence="1">Belongs to the ABC-3 integral membrane protein family.</text>
</comment>
<comment type="subcellular location">
    <subcellularLocation>
        <location evidence="1">Cell membrane</location>
        <topology evidence="1">Multi-pass membrane protein</topology>
    </subcellularLocation>
</comment>
<keyword evidence="1" id="KW-0813">Transport</keyword>
<keyword evidence="4" id="KW-1185">Reference proteome</keyword>
<evidence type="ECO:0000256" key="2">
    <source>
        <dbReference type="SAM" id="Phobius"/>
    </source>
</evidence>
<gene>
    <name evidence="3" type="ORF">J9B83_15365</name>
</gene>
<proteinExistence type="inferred from homology"/>
<comment type="caution">
    <text evidence="3">The sequence shown here is derived from an EMBL/GenBank/DDBJ whole genome shotgun (WGS) entry which is preliminary data.</text>
</comment>
<keyword evidence="2" id="KW-0472">Membrane</keyword>
<dbReference type="Proteomes" id="UP000679722">
    <property type="component" value="Unassembled WGS sequence"/>
</dbReference>
<feature type="transmembrane region" description="Helical" evidence="2">
    <location>
        <begin position="45"/>
        <end position="63"/>
    </location>
</feature>
<dbReference type="InterPro" id="IPR001626">
    <property type="entry name" value="ABC_TroCD"/>
</dbReference>
<sequence>MLTPLAAVAAQWTASMKGMVLITTFTSLLFVGIAMLVSVQLDWPAGLTIIVFAAAMFTDSTLIK</sequence>
<reference evidence="3 4" key="1">
    <citation type="submission" date="2021-04" db="EMBL/GenBank/DDBJ databases">
        <authorList>
            <person name="Sun C."/>
        </authorList>
    </citation>
    <scope>NUCLEOTIDE SEQUENCE [LARGE SCALE GENOMIC DNA]</scope>
    <source>
        <strain evidence="3 4">A79</strain>
    </source>
</reference>
<keyword evidence="1 2" id="KW-0812">Transmembrane</keyword>
<reference evidence="4" key="2">
    <citation type="submission" date="2023-07" db="EMBL/GenBank/DDBJ databases">
        <title>Marinomonas vulgaris A79, complete genome.</title>
        <authorList>
            <person name="Ying J.-J."/>
        </authorList>
    </citation>
    <scope>NUCLEOTIDE SEQUENCE [LARGE SCALE GENOMIC DNA]</scope>
    <source>
        <strain evidence="4">A79</strain>
    </source>
</reference>
<evidence type="ECO:0000256" key="1">
    <source>
        <dbReference type="RuleBase" id="RU003943"/>
    </source>
</evidence>
<evidence type="ECO:0000313" key="4">
    <source>
        <dbReference type="Proteomes" id="UP000679722"/>
    </source>
</evidence>
<dbReference type="EMBL" id="JAGSSV010000042">
    <property type="protein sequence ID" value="MBR7890275.1"/>
    <property type="molecule type" value="Genomic_DNA"/>
</dbReference>
<accession>A0ABS5HF44</accession>
<name>A0ABS5HF44_9GAMM</name>